<accession>A0A645FQA4</accession>
<feature type="compositionally biased region" description="Basic and acidic residues" evidence="1">
    <location>
        <begin position="1"/>
        <end position="10"/>
    </location>
</feature>
<gene>
    <name evidence="2" type="ORF">SDC9_163498</name>
</gene>
<name>A0A645FQA4_9ZZZZ</name>
<evidence type="ECO:0000313" key="2">
    <source>
        <dbReference type="EMBL" id="MPN16160.1"/>
    </source>
</evidence>
<sequence length="47" mass="5520">MTKDEGDQKDSGCPQLNVEEFYAPQDIPQSKDKKQNFYRTQKKATPW</sequence>
<dbReference type="EMBL" id="VSSQ01063073">
    <property type="protein sequence ID" value="MPN16160.1"/>
    <property type="molecule type" value="Genomic_DNA"/>
</dbReference>
<organism evidence="2">
    <name type="scientific">bioreactor metagenome</name>
    <dbReference type="NCBI Taxonomy" id="1076179"/>
    <lineage>
        <taxon>unclassified sequences</taxon>
        <taxon>metagenomes</taxon>
        <taxon>ecological metagenomes</taxon>
    </lineage>
</organism>
<comment type="caution">
    <text evidence="2">The sequence shown here is derived from an EMBL/GenBank/DDBJ whole genome shotgun (WGS) entry which is preliminary data.</text>
</comment>
<reference evidence="2" key="1">
    <citation type="submission" date="2019-08" db="EMBL/GenBank/DDBJ databases">
        <authorList>
            <person name="Kucharzyk K."/>
            <person name="Murdoch R.W."/>
            <person name="Higgins S."/>
            <person name="Loffler F."/>
        </authorList>
    </citation>
    <scope>NUCLEOTIDE SEQUENCE</scope>
</reference>
<feature type="region of interest" description="Disordered" evidence="1">
    <location>
        <begin position="1"/>
        <end position="47"/>
    </location>
</feature>
<evidence type="ECO:0000256" key="1">
    <source>
        <dbReference type="SAM" id="MobiDB-lite"/>
    </source>
</evidence>
<protein>
    <submittedName>
        <fullName evidence="2">Uncharacterized protein</fullName>
    </submittedName>
</protein>
<dbReference type="AlphaFoldDB" id="A0A645FQA4"/>
<proteinExistence type="predicted"/>